<dbReference type="InterPro" id="IPR001647">
    <property type="entry name" value="HTH_TetR"/>
</dbReference>
<dbReference type="Proteomes" id="UP000580718">
    <property type="component" value="Unassembled WGS sequence"/>
</dbReference>
<dbReference type="SUPFAM" id="SSF48498">
    <property type="entry name" value="Tetracyclin repressor-like, C-terminal domain"/>
    <property type="match status" value="1"/>
</dbReference>
<protein>
    <submittedName>
        <fullName evidence="6 7">AcrR family transcriptional regulator</fullName>
    </submittedName>
</protein>
<accession>A0A323V4C1</accession>
<evidence type="ECO:0000259" key="5">
    <source>
        <dbReference type="PROSITE" id="PS50977"/>
    </source>
</evidence>
<dbReference type="InterPro" id="IPR009057">
    <property type="entry name" value="Homeodomain-like_sf"/>
</dbReference>
<feature type="DNA-binding region" description="H-T-H motif" evidence="4">
    <location>
        <begin position="37"/>
        <end position="56"/>
    </location>
</feature>
<gene>
    <name evidence="7" type="ORF">DMO24_19535</name>
    <name evidence="6" type="ORF">FHX36_001911</name>
</gene>
<dbReference type="AlphaFoldDB" id="A0A323V4C1"/>
<dbReference type="PROSITE" id="PS50977">
    <property type="entry name" value="HTH_TETR_2"/>
    <property type="match status" value="1"/>
</dbReference>
<evidence type="ECO:0000313" key="9">
    <source>
        <dbReference type="Proteomes" id="UP000580718"/>
    </source>
</evidence>
<dbReference type="PANTHER" id="PTHR30055">
    <property type="entry name" value="HTH-TYPE TRANSCRIPTIONAL REGULATOR RUTR"/>
    <property type="match status" value="1"/>
</dbReference>
<comment type="caution">
    <text evidence="7">The sequence shown here is derived from an EMBL/GenBank/DDBJ whole genome shotgun (WGS) entry which is preliminary data.</text>
</comment>
<evidence type="ECO:0000256" key="3">
    <source>
        <dbReference type="ARBA" id="ARBA00023163"/>
    </source>
</evidence>
<evidence type="ECO:0000256" key="2">
    <source>
        <dbReference type="ARBA" id="ARBA00023125"/>
    </source>
</evidence>
<evidence type="ECO:0000313" key="7">
    <source>
        <dbReference type="EMBL" id="PZA19667.1"/>
    </source>
</evidence>
<dbReference type="OrthoDB" id="4709966at2"/>
<evidence type="ECO:0000313" key="6">
    <source>
        <dbReference type="EMBL" id="MBB3676176.1"/>
    </source>
</evidence>
<dbReference type="GO" id="GO:0000976">
    <property type="term" value="F:transcription cis-regulatory region binding"/>
    <property type="evidence" value="ECO:0007669"/>
    <property type="project" value="TreeGrafter"/>
</dbReference>
<dbReference type="PANTHER" id="PTHR30055:SF220">
    <property type="entry name" value="TETR-FAMILY REGULATORY PROTEIN"/>
    <property type="match status" value="1"/>
</dbReference>
<dbReference type="PRINTS" id="PR00455">
    <property type="entry name" value="HTHTETR"/>
</dbReference>
<dbReference type="EMBL" id="JACIBU010000001">
    <property type="protein sequence ID" value="MBB3676176.1"/>
    <property type="molecule type" value="Genomic_DNA"/>
</dbReference>
<evidence type="ECO:0000256" key="1">
    <source>
        <dbReference type="ARBA" id="ARBA00023015"/>
    </source>
</evidence>
<evidence type="ECO:0000313" key="8">
    <source>
        <dbReference type="Proteomes" id="UP000247602"/>
    </source>
</evidence>
<dbReference type="GO" id="GO:0003700">
    <property type="term" value="F:DNA-binding transcription factor activity"/>
    <property type="evidence" value="ECO:0007669"/>
    <property type="project" value="TreeGrafter"/>
</dbReference>
<proteinExistence type="predicted"/>
<dbReference type="Pfam" id="PF13305">
    <property type="entry name" value="TetR_C_33"/>
    <property type="match status" value="1"/>
</dbReference>
<dbReference type="Pfam" id="PF00440">
    <property type="entry name" value="TetR_N"/>
    <property type="match status" value="1"/>
</dbReference>
<sequence>MTDVSTPTGRTPSRELEQALVDAAERVLVRDGLGGLTVRAVATEAGVAPMGVYNRFGSKDGLVAAVLTRGFEGLRAAAMASEVPDPVDRLLACGHGYRQFALDHPQHYGAMFGAGFASAAPTEELVDRAAAAFQVLVDQVGYAMDRAVLRPGDRLETAQVIWSSVHGAVSLELAGMVQVADPGANYEQLLRMLLDGLR</sequence>
<name>A0A323V4C1_9ACTN</name>
<reference evidence="6 9" key="2">
    <citation type="submission" date="2020-08" db="EMBL/GenBank/DDBJ databases">
        <title>Sequencing the genomes of 1000 actinobacteria strains.</title>
        <authorList>
            <person name="Klenk H.-P."/>
        </authorList>
    </citation>
    <scope>NUCLEOTIDE SEQUENCE [LARGE SCALE GENOMIC DNA]</scope>
    <source>
        <strain evidence="6 9">DSM 16678</strain>
    </source>
</reference>
<dbReference type="InterPro" id="IPR025996">
    <property type="entry name" value="MT1864/Rv1816-like_C"/>
</dbReference>
<keyword evidence="1" id="KW-0805">Transcription regulation</keyword>
<reference evidence="7 8" key="1">
    <citation type="submission" date="2018-06" db="EMBL/GenBank/DDBJ databases">
        <title>Draft genome sequence of Modestobacter versicolor CP153-2.</title>
        <authorList>
            <person name="Gundlapally S.R."/>
        </authorList>
    </citation>
    <scope>NUCLEOTIDE SEQUENCE [LARGE SCALE GENOMIC DNA]</scope>
    <source>
        <strain evidence="7 8">CP153-2</strain>
    </source>
</reference>
<dbReference type="InterPro" id="IPR036271">
    <property type="entry name" value="Tet_transcr_reg_TetR-rel_C_sf"/>
</dbReference>
<dbReference type="Gene3D" id="1.10.357.10">
    <property type="entry name" value="Tetracycline Repressor, domain 2"/>
    <property type="match status" value="1"/>
</dbReference>
<keyword evidence="8" id="KW-1185">Reference proteome</keyword>
<keyword evidence="3" id="KW-0804">Transcription</keyword>
<keyword evidence="2 4" id="KW-0238">DNA-binding</keyword>
<dbReference type="EMBL" id="QKNV01000290">
    <property type="protein sequence ID" value="PZA19667.1"/>
    <property type="molecule type" value="Genomic_DNA"/>
</dbReference>
<organism evidence="7 8">
    <name type="scientific">Modestobacter versicolor</name>
    <dbReference type="NCBI Taxonomy" id="429133"/>
    <lineage>
        <taxon>Bacteria</taxon>
        <taxon>Bacillati</taxon>
        <taxon>Actinomycetota</taxon>
        <taxon>Actinomycetes</taxon>
        <taxon>Geodermatophilales</taxon>
        <taxon>Geodermatophilaceae</taxon>
        <taxon>Modestobacter</taxon>
    </lineage>
</organism>
<dbReference type="RefSeq" id="WP_110553922.1">
    <property type="nucleotide sequence ID" value="NZ_JACIBU010000001.1"/>
</dbReference>
<dbReference type="InterPro" id="IPR050109">
    <property type="entry name" value="HTH-type_TetR-like_transc_reg"/>
</dbReference>
<dbReference type="Proteomes" id="UP000247602">
    <property type="component" value="Unassembled WGS sequence"/>
</dbReference>
<dbReference type="SUPFAM" id="SSF46689">
    <property type="entry name" value="Homeodomain-like"/>
    <property type="match status" value="1"/>
</dbReference>
<feature type="domain" description="HTH tetR-type" evidence="5">
    <location>
        <begin position="14"/>
        <end position="74"/>
    </location>
</feature>
<evidence type="ECO:0000256" key="4">
    <source>
        <dbReference type="PROSITE-ProRule" id="PRU00335"/>
    </source>
</evidence>